<feature type="non-terminal residue" evidence="2">
    <location>
        <position position="130"/>
    </location>
</feature>
<dbReference type="EMBL" id="PFEK01000033">
    <property type="protein sequence ID" value="PJE67558.1"/>
    <property type="molecule type" value="Genomic_DNA"/>
</dbReference>
<dbReference type="AlphaFoldDB" id="A0A2M8L3V4"/>
<protein>
    <recommendedName>
        <fullName evidence="4">Cytochrome C biogenesis protein transmembrane domain-containing protein</fullName>
    </recommendedName>
</protein>
<feature type="transmembrane region" description="Helical" evidence="1">
    <location>
        <begin position="102"/>
        <end position="124"/>
    </location>
</feature>
<accession>A0A2M8L3V4</accession>
<feature type="transmembrane region" description="Helical" evidence="1">
    <location>
        <begin position="62"/>
        <end position="90"/>
    </location>
</feature>
<organism evidence="2 3">
    <name type="scientific">Candidatus Shapirobacteria bacterium CG10_big_fil_rev_8_21_14_0_10_40_9</name>
    <dbReference type="NCBI Taxonomy" id="1974888"/>
    <lineage>
        <taxon>Bacteria</taxon>
        <taxon>Candidatus Shapironibacteriota</taxon>
    </lineage>
</organism>
<keyword evidence="1" id="KW-0812">Transmembrane</keyword>
<proteinExistence type="predicted"/>
<name>A0A2M8L3V4_9BACT</name>
<comment type="caution">
    <text evidence="2">The sequence shown here is derived from an EMBL/GenBank/DDBJ whole genome shotgun (WGS) entry which is preliminary data.</text>
</comment>
<evidence type="ECO:0000256" key="1">
    <source>
        <dbReference type="SAM" id="Phobius"/>
    </source>
</evidence>
<dbReference type="Proteomes" id="UP000231474">
    <property type="component" value="Unassembled WGS sequence"/>
</dbReference>
<evidence type="ECO:0000313" key="2">
    <source>
        <dbReference type="EMBL" id="PJE67558.1"/>
    </source>
</evidence>
<reference evidence="3" key="1">
    <citation type="submission" date="2017-09" db="EMBL/GenBank/DDBJ databases">
        <title>Depth-based differentiation of microbial function through sediment-hosted aquifers and enrichment of novel symbionts in the deep terrestrial subsurface.</title>
        <authorList>
            <person name="Probst A.J."/>
            <person name="Ladd B."/>
            <person name="Jarett J.K."/>
            <person name="Geller-Mcgrath D.E."/>
            <person name="Sieber C.M.K."/>
            <person name="Emerson J.B."/>
            <person name="Anantharaman K."/>
            <person name="Thomas B.C."/>
            <person name="Malmstrom R."/>
            <person name="Stieglmeier M."/>
            <person name="Klingl A."/>
            <person name="Woyke T."/>
            <person name="Ryan C.M."/>
            <person name="Banfield J.F."/>
        </authorList>
    </citation>
    <scope>NUCLEOTIDE SEQUENCE [LARGE SCALE GENOMIC DNA]</scope>
</reference>
<keyword evidence="1" id="KW-1133">Transmembrane helix</keyword>
<evidence type="ECO:0008006" key="4">
    <source>
        <dbReference type="Google" id="ProtNLM"/>
    </source>
</evidence>
<keyword evidence="1" id="KW-0472">Membrane</keyword>
<evidence type="ECO:0000313" key="3">
    <source>
        <dbReference type="Proteomes" id="UP000231474"/>
    </source>
</evidence>
<gene>
    <name evidence="2" type="ORF">COU95_01735</name>
</gene>
<sequence>MVANDGRKYDGLYVEPRWRLGLDGNDFYVAFRPVVAGCFDPLNYLARKTDPKIMNGEITTTFLGASIVASFLAGVLALFAPCCVSFLLPSYFATAFKQKSRVFLMTFVFFVGLAIILVPIGLGVNALSRI</sequence>